<dbReference type="EMBL" id="CAJNVT010000018">
    <property type="protein sequence ID" value="CAF2742488.1"/>
    <property type="molecule type" value="Genomic_DNA"/>
</dbReference>
<dbReference type="GO" id="GO:0003824">
    <property type="term" value="F:catalytic activity"/>
    <property type="evidence" value="ECO:0007669"/>
    <property type="project" value="UniProtKB-KW"/>
</dbReference>
<dbReference type="InterPro" id="IPR041577">
    <property type="entry name" value="RT_RNaseH_2"/>
</dbReference>
<keyword evidence="4" id="KW-1185">Reference proteome</keyword>
<dbReference type="AlphaFoldDB" id="A0A817FAE3"/>
<evidence type="ECO:0000313" key="3">
    <source>
        <dbReference type="EMBL" id="CAF2742488.1"/>
    </source>
</evidence>
<comment type="caution">
    <text evidence="3">The sequence shown here is derived from an EMBL/GenBank/DDBJ whole genome shotgun (WGS) entry which is preliminary data.</text>
</comment>
<gene>
    <name evidence="3" type="ORF">LSAA_120</name>
</gene>
<dbReference type="PANTHER" id="PTHR37984:SF5">
    <property type="entry name" value="PROTEIN NYNRIN-LIKE"/>
    <property type="match status" value="1"/>
</dbReference>
<name>A0A817FAE3_LEPSM</name>
<sequence>MEEETIHSTPIMKMNIPIDEYSINLELLEEEIAVFKELNPFTHWPQGGLSGVSSISAGQVLVLLGLGSVEVGLGVAYKGPKDKRLFYNMDGHCNVDKSPYKVLDSDATFKYEGILLNSKEICKPDSIKILSIYLDCIGDALVPIVIKFDFIQDISTVAASLHKLTKSLVEFSCANEVEESFSTIKKKIVKSPCLIQFDQMLSLVLTTDASHLGIRSRSLPNGFASRKLTSAEHNHTQIDKEATGIIYCLNKFERRFIRLPEIVSAHIARYAMRLSMLNYKIDYIKGSENSQAD</sequence>
<evidence type="ECO:0000313" key="4">
    <source>
        <dbReference type="Proteomes" id="UP000675881"/>
    </source>
</evidence>
<accession>A0A817FAE3</accession>
<dbReference type="Gene3D" id="3.30.70.270">
    <property type="match status" value="1"/>
</dbReference>
<evidence type="ECO:0000259" key="2">
    <source>
        <dbReference type="Pfam" id="PF17919"/>
    </source>
</evidence>
<dbReference type="GO" id="GO:0071897">
    <property type="term" value="P:DNA biosynthetic process"/>
    <property type="evidence" value="ECO:0007669"/>
    <property type="project" value="UniProtKB-ARBA"/>
</dbReference>
<dbReference type="PANTHER" id="PTHR37984">
    <property type="entry name" value="PROTEIN CBG26694"/>
    <property type="match status" value="1"/>
</dbReference>
<protein>
    <submittedName>
        <fullName evidence="3">(salmon louse) hypothetical protein</fullName>
    </submittedName>
</protein>
<evidence type="ECO:0000256" key="1">
    <source>
        <dbReference type="ARBA" id="ARBA00023268"/>
    </source>
</evidence>
<dbReference type="Proteomes" id="UP000675881">
    <property type="component" value="Unassembled WGS sequence"/>
</dbReference>
<reference evidence="3" key="1">
    <citation type="submission" date="2021-02" db="EMBL/GenBank/DDBJ databases">
        <authorList>
            <person name="Bekaert M."/>
        </authorList>
    </citation>
    <scope>NUCLEOTIDE SEQUENCE</scope>
    <source>
        <strain evidence="3">IoA-00</strain>
    </source>
</reference>
<keyword evidence="1" id="KW-0511">Multifunctional enzyme</keyword>
<dbReference type="Pfam" id="PF17919">
    <property type="entry name" value="RT_RNaseH_2"/>
    <property type="match status" value="1"/>
</dbReference>
<dbReference type="InterPro" id="IPR043502">
    <property type="entry name" value="DNA/RNA_pol_sf"/>
</dbReference>
<proteinExistence type="predicted"/>
<dbReference type="InterPro" id="IPR043128">
    <property type="entry name" value="Rev_trsase/Diguanyl_cyclase"/>
</dbReference>
<organism evidence="3 4">
    <name type="scientific">Lepeophtheirus salmonis</name>
    <name type="common">Salmon louse</name>
    <name type="synonym">Caligus salmonis</name>
    <dbReference type="NCBI Taxonomy" id="72036"/>
    <lineage>
        <taxon>Eukaryota</taxon>
        <taxon>Metazoa</taxon>
        <taxon>Ecdysozoa</taxon>
        <taxon>Arthropoda</taxon>
        <taxon>Crustacea</taxon>
        <taxon>Multicrustacea</taxon>
        <taxon>Hexanauplia</taxon>
        <taxon>Copepoda</taxon>
        <taxon>Siphonostomatoida</taxon>
        <taxon>Caligidae</taxon>
        <taxon>Lepeophtheirus</taxon>
    </lineage>
</organism>
<dbReference type="InterPro" id="IPR050951">
    <property type="entry name" value="Retrovirus_Pol_polyprotein"/>
</dbReference>
<dbReference type="OrthoDB" id="6380665at2759"/>
<feature type="domain" description="Reverse transcriptase/retrotransposon-derived protein RNase H-like" evidence="2">
    <location>
        <begin position="176"/>
        <end position="255"/>
    </location>
</feature>
<dbReference type="SUPFAM" id="SSF56672">
    <property type="entry name" value="DNA/RNA polymerases"/>
    <property type="match status" value="1"/>
</dbReference>